<comment type="caution">
    <text evidence="1">The sequence shown here is derived from an EMBL/GenBank/DDBJ whole genome shotgun (WGS) entry which is preliminary data.</text>
</comment>
<dbReference type="Proteomes" id="UP001208570">
    <property type="component" value="Unassembled WGS sequence"/>
</dbReference>
<gene>
    <name evidence="1" type="ORF">LSH36_60g05045</name>
</gene>
<name>A0AAD9K5T8_9ANNE</name>
<accession>A0AAD9K5T8</accession>
<evidence type="ECO:0000313" key="1">
    <source>
        <dbReference type="EMBL" id="KAK2164698.1"/>
    </source>
</evidence>
<reference evidence="1" key="1">
    <citation type="journal article" date="2023" name="Mol. Biol. Evol.">
        <title>Third-Generation Sequencing Reveals the Adaptive Role of the Epigenome in Three Deep-Sea Polychaetes.</title>
        <authorList>
            <person name="Perez M."/>
            <person name="Aroh O."/>
            <person name="Sun Y."/>
            <person name="Lan Y."/>
            <person name="Juniper S.K."/>
            <person name="Young C.R."/>
            <person name="Angers B."/>
            <person name="Qian P.Y."/>
        </authorList>
    </citation>
    <scope>NUCLEOTIDE SEQUENCE</scope>
    <source>
        <strain evidence="1">P08H-3</strain>
    </source>
</reference>
<protein>
    <submittedName>
        <fullName evidence="1">Uncharacterized protein</fullName>
    </submittedName>
</protein>
<dbReference type="EMBL" id="JAODUP010000060">
    <property type="protein sequence ID" value="KAK2164698.1"/>
    <property type="molecule type" value="Genomic_DNA"/>
</dbReference>
<sequence>MVQYQKILYMSTLSSQCPFLKEKKHDVIQLLYARHVTNIWLHLIFQHMYELNRELAGLHYLAYHVGAGRRDTREMREKLTKTRRKCIEVCRDMKSNIKEDFQPESYEFTEEENKRLISICIGLKLLAKELKILQRLAAEFPEKSVKSLFHPATFMFLDGAAACMMDGAGTSGASAECIQIFRERKEVVELLHILSRGLKTTAAIETEEAENDEIFSDTEKKKFLKSSMCGVQNIFCCRRKVTYL</sequence>
<organism evidence="1 2">
    <name type="scientific">Paralvinella palmiformis</name>
    <dbReference type="NCBI Taxonomy" id="53620"/>
    <lineage>
        <taxon>Eukaryota</taxon>
        <taxon>Metazoa</taxon>
        <taxon>Spiralia</taxon>
        <taxon>Lophotrochozoa</taxon>
        <taxon>Annelida</taxon>
        <taxon>Polychaeta</taxon>
        <taxon>Sedentaria</taxon>
        <taxon>Canalipalpata</taxon>
        <taxon>Terebellida</taxon>
        <taxon>Terebelliformia</taxon>
        <taxon>Alvinellidae</taxon>
        <taxon>Paralvinella</taxon>
    </lineage>
</organism>
<evidence type="ECO:0000313" key="2">
    <source>
        <dbReference type="Proteomes" id="UP001208570"/>
    </source>
</evidence>
<keyword evidence="2" id="KW-1185">Reference proteome</keyword>
<proteinExistence type="predicted"/>
<dbReference type="AlphaFoldDB" id="A0AAD9K5T8"/>